<comment type="subcellular location">
    <subcellularLocation>
        <location evidence="6">Cytoplasm</location>
    </subcellularLocation>
    <subcellularLocation>
        <location evidence="6">Nucleus</location>
    </subcellularLocation>
</comment>
<dbReference type="SUPFAM" id="SSF50978">
    <property type="entry name" value="WD40 repeat-like"/>
    <property type="match status" value="1"/>
</dbReference>
<evidence type="ECO:0000256" key="1">
    <source>
        <dbReference type="ARBA" id="ARBA00005043"/>
    </source>
</evidence>
<gene>
    <name evidence="13" type="primary">LOC120279086</name>
</gene>
<dbReference type="InterPro" id="IPR056164">
    <property type="entry name" value="Beta-prop_ELP1_1st"/>
</dbReference>
<evidence type="ECO:0000259" key="8">
    <source>
        <dbReference type="Pfam" id="PF23797"/>
    </source>
</evidence>
<dbReference type="InterPro" id="IPR015943">
    <property type="entry name" value="WD40/YVTN_repeat-like_dom_sf"/>
</dbReference>
<dbReference type="GeneID" id="120279086"/>
<dbReference type="GO" id="GO:0000049">
    <property type="term" value="F:tRNA binding"/>
    <property type="evidence" value="ECO:0007669"/>
    <property type="project" value="TreeGrafter"/>
</dbReference>
<feature type="domain" description="ELP1 N-terminal second beta-propeller" evidence="8">
    <location>
        <begin position="362"/>
        <end position="693"/>
    </location>
</feature>
<dbReference type="Pfam" id="PF23797">
    <property type="entry name" value="Beta-prop_ELP1_2nd"/>
    <property type="match status" value="1"/>
</dbReference>
<dbReference type="InterPro" id="IPR036322">
    <property type="entry name" value="WD40_repeat_dom_sf"/>
</dbReference>
<feature type="domain" description="ELP1 alpha-solenoid" evidence="10">
    <location>
        <begin position="718"/>
        <end position="939"/>
    </location>
</feature>
<dbReference type="RefSeq" id="XP_039141875.1">
    <property type="nucleotide sequence ID" value="XM_039285941.1"/>
</dbReference>
<keyword evidence="4" id="KW-0819">tRNA processing</keyword>
<keyword evidence="6" id="KW-0539">Nucleus</keyword>
<dbReference type="Pfam" id="PF23925">
    <property type="entry name" value="A-sol_ELP1"/>
    <property type="match status" value="1"/>
</dbReference>
<reference evidence="13" key="1">
    <citation type="submission" date="2025-08" db="UniProtKB">
        <authorList>
            <consortium name="RefSeq"/>
        </authorList>
    </citation>
    <scope>IDENTIFICATION</scope>
</reference>
<keyword evidence="12" id="KW-1185">Reference proteome</keyword>
<dbReference type="Pfam" id="PF23878">
    <property type="entry name" value="TPR_ELP1"/>
    <property type="match status" value="1"/>
</dbReference>
<evidence type="ECO:0000259" key="9">
    <source>
        <dbReference type="Pfam" id="PF23878"/>
    </source>
</evidence>
<dbReference type="GO" id="GO:0005634">
    <property type="term" value="C:nucleus"/>
    <property type="evidence" value="ECO:0007669"/>
    <property type="project" value="UniProtKB-SubCell"/>
</dbReference>
<name>A0AB40CTJ3_DIOCR</name>
<dbReference type="InterPro" id="IPR056166">
    <property type="entry name" value="TPR_ELP1"/>
</dbReference>
<accession>A0AB40CTJ3</accession>
<dbReference type="PIRSF" id="PIRSF017233">
    <property type="entry name" value="IKAP"/>
    <property type="match status" value="1"/>
</dbReference>
<dbReference type="Gene3D" id="2.130.10.10">
    <property type="entry name" value="YVTN repeat-like/Quinoprotein amine dehydrogenase"/>
    <property type="match status" value="1"/>
</dbReference>
<evidence type="ECO:0000256" key="4">
    <source>
        <dbReference type="ARBA" id="ARBA00022694"/>
    </source>
</evidence>
<dbReference type="PANTHER" id="PTHR12747">
    <property type="entry name" value="ELONGATOR COMPLEX PROTEIN 1"/>
    <property type="match status" value="1"/>
</dbReference>
<evidence type="ECO:0000256" key="5">
    <source>
        <dbReference type="ARBA" id="ARBA00029535"/>
    </source>
</evidence>
<evidence type="ECO:0000313" key="13">
    <source>
        <dbReference type="RefSeq" id="XP_039141875.1"/>
    </source>
</evidence>
<evidence type="ECO:0000256" key="6">
    <source>
        <dbReference type="PIRNR" id="PIRNR017233"/>
    </source>
</evidence>
<comment type="function">
    <text evidence="6">Component of the elongator complex which is required for multiple tRNA modifications, including mcm5U (5-methoxycarbonylmethyl uridine), mcm5s2U (5-methoxycarbonylmethyl-2-thiouridine), and ncm5U (5-carbamoylmethyl uridine). The elongator complex catalyzes formation of carboxymethyluridine in the wobble base at position 34 in tRNAs.</text>
</comment>
<dbReference type="InterPro" id="IPR006849">
    <property type="entry name" value="Elp1"/>
</dbReference>
<evidence type="ECO:0000259" key="7">
    <source>
        <dbReference type="Pfam" id="PF04762"/>
    </source>
</evidence>
<evidence type="ECO:0000259" key="11">
    <source>
        <dbReference type="Pfam" id="PF23936"/>
    </source>
</evidence>
<organism evidence="12 13">
    <name type="scientific">Dioscorea cayennensis subsp. rotundata</name>
    <name type="common">White Guinea yam</name>
    <name type="synonym">Dioscorea rotundata</name>
    <dbReference type="NCBI Taxonomy" id="55577"/>
    <lineage>
        <taxon>Eukaryota</taxon>
        <taxon>Viridiplantae</taxon>
        <taxon>Streptophyta</taxon>
        <taxon>Embryophyta</taxon>
        <taxon>Tracheophyta</taxon>
        <taxon>Spermatophyta</taxon>
        <taxon>Magnoliopsida</taxon>
        <taxon>Liliopsida</taxon>
        <taxon>Dioscoreales</taxon>
        <taxon>Dioscoreaceae</taxon>
        <taxon>Dioscorea</taxon>
    </lineage>
</organism>
<dbReference type="GO" id="GO:0002926">
    <property type="term" value="P:tRNA wobble base 5-methoxycarbonylmethyl-2-thiouridinylation"/>
    <property type="evidence" value="ECO:0007669"/>
    <property type="project" value="TreeGrafter"/>
</dbReference>
<feature type="domain" description="ELP1 first N-terminal beta-propeller" evidence="7">
    <location>
        <begin position="169"/>
        <end position="329"/>
    </location>
</feature>
<dbReference type="Proteomes" id="UP001515500">
    <property type="component" value="Chromosome 16"/>
</dbReference>
<feature type="domain" description="ELP1 three-helical bundle" evidence="11">
    <location>
        <begin position="1123"/>
        <end position="1278"/>
    </location>
</feature>
<dbReference type="GO" id="GO:0005829">
    <property type="term" value="C:cytosol"/>
    <property type="evidence" value="ECO:0007669"/>
    <property type="project" value="TreeGrafter"/>
</dbReference>
<feature type="domain" description="ELP1 TPR" evidence="9">
    <location>
        <begin position="948"/>
        <end position="1109"/>
    </location>
</feature>
<proteinExistence type="inferred from homology"/>
<dbReference type="Pfam" id="PF23936">
    <property type="entry name" value="HB_ELP1"/>
    <property type="match status" value="1"/>
</dbReference>
<sequence>MKNLKLSSVFSSVIELQSEHENLLFSAFDIENNRIFFASSTNSIYTLQLPSAQNEGLSGKAYLSLEAEEKALEPDDHITDMEYLMEKEALILGTSDGYLLLHSLDPKATNLVGKVEGGIRSISCSPDGALIAIKGGLGQLLVMTHDWDVLYETTVDVQLHNNVVAGDASNSSIDNFQSPISWRGDGKYFATLARDNDSLMPELKIWERESGTLHATSGSKSFVGTSLDWMPAGSKVAAVYDRKAEEKSPLIVFFEKNGLERSSFTVDGPVETIIKSLKWNSNSDLLAASVSYSDYDALKIWSFSNNHWYLKQEIRYSKEEGMKFTWDPTNPLHLICWNRLGKVNSYNFIWATAVTETTIALVIDGNKVLATPLASALVPPPMSLFHLKFHDAVQDIAFISYDAKSHLAACLSDGHLCIAELPSTDAWEQFEDGEYVVEPSHFDVSLGTFMHLTWLDSHTLLGLAPYQADSFSTASCGDNELDNQKLAHSPGYSLHEIEILCSENSVPGSINSSGWYTKISRSIPLEKFVIGIASNPAKRRSAFVQINGGSILEHSSEMRAGGMSTKSHLGQFDSDCGFTSSCPWMKAILICDHGISKPLLFGLDKDGRLHVGRRIICRNCRSFSFYSNTTVSTKQVVTHLLVVTKQDLLFVIGVNEILHGNPESMVEKYSSLQNHGAESKDYINVWERGAKMVGAIHGDEAAVILQTPRGNLECVYPRKLVLASIINALLEERFKDALLMVRRHRIDFNVIVDYCGQQAFIKSATQFICQVNNLSHITEFISSIKNENILETLYKDYVSLPCRGDFPNGGSENPQSIETQSKVSCVLFAVRTALEEHIPESPARELCILTTLARSEPPALEEALNRIKVTREMELSRVNDDRRKAYPSAEESLKHLLWLTDPEAVFEAALGLYDLNLAAIVALNSQKDPKEFLPFLRELEQLPPAIMRYQIDLKLQRYESALKHIISTGDAHFEDCMNLLKSNPELFPLGLQLLTDLDKRKQVLEAWGDHLFAEKCFEDAATTFLCCSLFQKALKAYRAGSDWRGVLTMAGLLGLQKDEVLQTANDLCEEFQTIGKPSEAAKIALDYCADVDRGVGYFVMAREWDEALRVACAYERDDLISLVKDAALDCAYTLVTEYKERTEKVGQYLSRYLTVRRSRLTLAAKLHSEDRPIGDAEYDTVSEASSSFSGMSAYTRRSKTNSTASIISSTASKVRDIRRQKKKGGGKIRAGSPGEEMGLVDHLKSMSLTESARRDLKSILRALVMTGEVDTAKHVQSVGKNFELSQLAAEKLIEDTVGTNIIDESSHTLEHYLKILQGSPHSQILSWQSNVLI</sequence>
<dbReference type="PANTHER" id="PTHR12747:SF0">
    <property type="entry name" value="ELONGATOR COMPLEX PROTEIN 1"/>
    <property type="match status" value="1"/>
</dbReference>
<protein>
    <recommendedName>
        <fullName evidence="5 6">Elongator complex protein 1</fullName>
    </recommendedName>
</protein>
<evidence type="ECO:0000256" key="3">
    <source>
        <dbReference type="ARBA" id="ARBA00022490"/>
    </source>
</evidence>
<evidence type="ECO:0000313" key="12">
    <source>
        <dbReference type="Proteomes" id="UP001515500"/>
    </source>
</evidence>
<comment type="pathway">
    <text evidence="1">tRNA modification; 5-methoxycarbonylmethyl-2-thiouridine-tRNA biosynthesis.</text>
</comment>
<evidence type="ECO:0000259" key="10">
    <source>
        <dbReference type="Pfam" id="PF23925"/>
    </source>
</evidence>
<feature type="domain" description="ELP1 first N-terminal beta-propeller" evidence="7">
    <location>
        <begin position="1"/>
        <end position="158"/>
    </location>
</feature>
<dbReference type="InterPro" id="IPR056167">
    <property type="entry name" value="A-sol_ELP1"/>
</dbReference>
<dbReference type="GO" id="GO:0033588">
    <property type="term" value="C:elongator holoenzyme complex"/>
    <property type="evidence" value="ECO:0007669"/>
    <property type="project" value="InterPro"/>
</dbReference>
<comment type="similarity">
    <text evidence="2 6">Belongs to the ELP1/IKA1 family.</text>
</comment>
<dbReference type="Gene3D" id="1.25.40.470">
    <property type="match status" value="1"/>
</dbReference>
<dbReference type="InterPro" id="IPR056169">
    <property type="entry name" value="HB_ELP1"/>
</dbReference>
<dbReference type="Pfam" id="PF04762">
    <property type="entry name" value="Beta-prop_ELP1_1st"/>
    <property type="match status" value="2"/>
</dbReference>
<keyword evidence="3 6" id="KW-0963">Cytoplasm</keyword>
<dbReference type="InterPro" id="IPR056165">
    <property type="entry name" value="Beta-prop_ELP1_2nd"/>
</dbReference>
<evidence type="ECO:0000256" key="2">
    <source>
        <dbReference type="ARBA" id="ARBA00006086"/>
    </source>
</evidence>